<dbReference type="Proteomes" id="UP000231019">
    <property type="component" value="Unassembled WGS sequence"/>
</dbReference>
<evidence type="ECO:0000256" key="1">
    <source>
        <dbReference type="SAM" id="SignalP"/>
    </source>
</evidence>
<accession>A0A2M7G504</accession>
<evidence type="ECO:0008006" key="4">
    <source>
        <dbReference type="Google" id="ProtNLM"/>
    </source>
</evidence>
<proteinExistence type="predicted"/>
<sequence length="306" mass="34024">MFKAIQNLRCLGLFLLVFSFLTILAPHAWAQTKEAVAVLELRAQGNLDQAEASLLTDRVRSLVVQNPGFKVLEREGMDRILREQGFQATQNCENEACSVKLGRLLAVRKIITGSVSKLGSIYTLSLRVVDVEQGTILAERFVDCNCSLQSLLFEQVSPLLQQLLGQAPTVLPDAVKPSEPSIRKRKPFQLGLEGGFSDYWGVTLGYNFNEYLALRLGATYHQMQFNANFSTSDGIGGVAGLRAYFNPHDWAGFVEVAATTELWFIPRLGLEYRNDWGLNLWLAGGWRYRYVNGGQFDAVGGVGYAF</sequence>
<dbReference type="InterPro" id="IPR005534">
    <property type="entry name" value="Curli_assmbl/transp-comp_CsgG"/>
</dbReference>
<dbReference type="Pfam" id="PF03783">
    <property type="entry name" value="CsgG"/>
    <property type="match status" value="1"/>
</dbReference>
<organism evidence="2 3">
    <name type="scientific">bacterium (Candidatus Blackallbacteria) CG17_big_fil_post_rev_8_21_14_2_50_48_46</name>
    <dbReference type="NCBI Taxonomy" id="2014261"/>
    <lineage>
        <taxon>Bacteria</taxon>
        <taxon>Candidatus Blackallbacteria</taxon>
    </lineage>
</organism>
<dbReference type="AlphaFoldDB" id="A0A2M7G504"/>
<feature type="chain" id="PRO_5014766676" description="DUF2380 domain-containing protein" evidence="1">
    <location>
        <begin position="31"/>
        <end position="306"/>
    </location>
</feature>
<gene>
    <name evidence="2" type="ORF">COW36_10200</name>
</gene>
<name>A0A2M7G504_9BACT</name>
<dbReference type="EMBL" id="PFFQ01000031">
    <property type="protein sequence ID" value="PIW17004.1"/>
    <property type="molecule type" value="Genomic_DNA"/>
</dbReference>
<keyword evidence="1" id="KW-0732">Signal</keyword>
<dbReference type="GO" id="GO:0030288">
    <property type="term" value="C:outer membrane-bounded periplasmic space"/>
    <property type="evidence" value="ECO:0007669"/>
    <property type="project" value="InterPro"/>
</dbReference>
<evidence type="ECO:0000313" key="3">
    <source>
        <dbReference type="Proteomes" id="UP000231019"/>
    </source>
</evidence>
<dbReference type="Gene3D" id="3.40.50.10610">
    <property type="entry name" value="ABC-type transport auxiliary lipoprotein component"/>
    <property type="match status" value="1"/>
</dbReference>
<feature type="signal peptide" evidence="1">
    <location>
        <begin position="1"/>
        <end position="30"/>
    </location>
</feature>
<comment type="caution">
    <text evidence="2">The sequence shown here is derived from an EMBL/GenBank/DDBJ whole genome shotgun (WGS) entry which is preliminary data.</text>
</comment>
<protein>
    <recommendedName>
        <fullName evidence="4">DUF2380 domain-containing protein</fullName>
    </recommendedName>
</protein>
<evidence type="ECO:0000313" key="2">
    <source>
        <dbReference type="EMBL" id="PIW17004.1"/>
    </source>
</evidence>
<reference evidence="2 3" key="1">
    <citation type="submission" date="2017-09" db="EMBL/GenBank/DDBJ databases">
        <title>Depth-based differentiation of microbial function through sediment-hosted aquifers and enrichment of novel symbionts in the deep terrestrial subsurface.</title>
        <authorList>
            <person name="Probst A.J."/>
            <person name="Ladd B."/>
            <person name="Jarett J.K."/>
            <person name="Geller-Mcgrath D.E."/>
            <person name="Sieber C.M."/>
            <person name="Emerson J.B."/>
            <person name="Anantharaman K."/>
            <person name="Thomas B.C."/>
            <person name="Malmstrom R."/>
            <person name="Stieglmeier M."/>
            <person name="Klingl A."/>
            <person name="Woyke T."/>
            <person name="Ryan C.M."/>
            <person name="Banfield J.F."/>
        </authorList>
    </citation>
    <scope>NUCLEOTIDE SEQUENCE [LARGE SCALE GENOMIC DNA]</scope>
    <source>
        <strain evidence="2">CG17_big_fil_post_rev_8_21_14_2_50_48_46</strain>
    </source>
</reference>